<evidence type="ECO:0008006" key="3">
    <source>
        <dbReference type="Google" id="ProtNLM"/>
    </source>
</evidence>
<evidence type="ECO:0000313" key="2">
    <source>
        <dbReference type="Proteomes" id="UP000245523"/>
    </source>
</evidence>
<name>A0ABX5LLF1_9BACT</name>
<gene>
    <name evidence="1" type="ORF">B0H50_10722</name>
</gene>
<evidence type="ECO:0000313" key="1">
    <source>
        <dbReference type="EMBL" id="PWL03265.1"/>
    </source>
</evidence>
<dbReference type="EMBL" id="QGHD01000007">
    <property type="protein sequence ID" value="PWL03265.1"/>
    <property type="molecule type" value="Genomic_DNA"/>
</dbReference>
<dbReference type="RefSeq" id="WP_106198746.1">
    <property type="nucleotide sequence ID" value="NZ_JAXEIU010000002.1"/>
</dbReference>
<dbReference type="Proteomes" id="UP000245523">
    <property type="component" value="Unassembled WGS sequence"/>
</dbReference>
<dbReference type="Gene3D" id="3.40.50.1110">
    <property type="entry name" value="SGNH hydrolase"/>
    <property type="match status" value="1"/>
</dbReference>
<dbReference type="SUPFAM" id="SSF52266">
    <property type="entry name" value="SGNH hydrolase"/>
    <property type="match status" value="1"/>
</dbReference>
<reference evidence="1 2" key="1">
    <citation type="submission" date="2018-05" db="EMBL/GenBank/DDBJ databases">
        <title>Animal gut microbial communities from fecal samples from Wisconsin, USA.</title>
        <authorList>
            <person name="Neumann A."/>
        </authorList>
    </citation>
    <scope>NUCLEOTIDE SEQUENCE [LARGE SCALE GENOMIC DNA]</scope>
    <source>
        <strain evidence="1 2">UWS4</strain>
    </source>
</reference>
<sequence length="199" mass="22388">MTHRIQIISDELMGADAEAAELFSEIVLCENPTRPVQFAISSSVRYPLSTVLSRAPYDIFGKLAERIVLGLGLHELRTVTDADAVFASYKLLLDEILSKTASVLYLITIPKKAFPEGETEVSKFNEKVRGLDDGDRVHVLDFDSHVENFEKAQLLRGKFARSLYDSNHNPTSLCHTLLGLFLSQRIFNSKKELENGFQR</sequence>
<proteinExistence type="predicted"/>
<organism evidence="1 2">
    <name type="scientific">Hallerella porci</name>
    <dbReference type="NCBI Taxonomy" id="1945871"/>
    <lineage>
        <taxon>Bacteria</taxon>
        <taxon>Pseudomonadati</taxon>
        <taxon>Fibrobacterota</taxon>
        <taxon>Fibrobacteria</taxon>
        <taxon>Fibrobacterales</taxon>
        <taxon>Fibrobacteraceae</taxon>
        <taxon>Hallerella</taxon>
    </lineage>
</organism>
<keyword evidence="2" id="KW-1185">Reference proteome</keyword>
<dbReference type="InterPro" id="IPR036514">
    <property type="entry name" value="SGNH_hydro_sf"/>
</dbReference>
<protein>
    <recommendedName>
        <fullName evidence="3">DUF4209 domain-containing protein</fullName>
    </recommendedName>
</protein>
<accession>A0ABX5LLF1</accession>
<comment type="caution">
    <text evidence="1">The sequence shown here is derived from an EMBL/GenBank/DDBJ whole genome shotgun (WGS) entry which is preliminary data.</text>
</comment>